<dbReference type="Proteomes" id="UP000247409">
    <property type="component" value="Unassembled WGS sequence"/>
</dbReference>
<evidence type="ECO:0000256" key="2">
    <source>
        <dbReference type="ARBA" id="ARBA00022694"/>
    </source>
</evidence>
<organism evidence="3 4">
    <name type="scientific">Gracilariopsis chorda</name>
    <dbReference type="NCBI Taxonomy" id="448386"/>
    <lineage>
        <taxon>Eukaryota</taxon>
        <taxon>Rhodophyta</taxon>
        <taxon>Florideophyceae</taxon>
        <taxon>Rhodymeniophycidae</taxon>
        <taxon>Gracilariales</taxon>
        <taxon>Gracilariaceae</taxon>
        <taxon>Gracilariopsis</taxon>
    </lineage>
</organism>
<protein>
    <submittedName>
        <fullName evidence="3">Uncharacterized protein</fullName>
    </submittedName>
</protein>
<keyword evidence="4" id="KW-1185">Reference proteome</keyword>
<evidence type="ECO:0000313" key="4">
    <source>
        <dbReference type="Proteomes" id="UP000247409"/>
    </source>
</evidence>
<dbReference type="Pfam" id="PF01900">
    <property type="entry name" value="RNase_P_Rpp14"/>
    <property type="match status" value="1"/>
</dbReference>
<proteinExistence type="inferred from homology"/>
<reference evidence="3 4" key="1">
    <citation type="journal article" date="2018" name="Mol. Biol. Evol.">
        <title>Analysis of the draft genome of the red seaweed Gracilariopsis chorda provides insights into genome size evolution in Rhodophyta.</title>
        <authorList>
            <person name="Lee J."/>
            <person name="Yang E.C."/>
            <person name="Graf L."/>
            <person name="Yang J.H."/>
            <person name="Qiu H."/>
            <person name="Zel Zion U."/>
            <person name="Chan C.X."/>
            <person name="Stephens T.G."/>
            <person name="Weber A.P.M."/>
            <person name="Boo G.H."/>
            <person name="Boo S.M."/>
            <person name="Kim K.M."/>
            <person name="Shin Y."/>
            <person name="Jung M."/>
            <person name="Lee S.J."/>
            <person name="Yim H.S."/>
            <person name="Lee J.H."/>
            <person name="Bhattacharya D."/>
            <person name="Yoon H.S."/>
        </authorList>
    </citation>
    <scope>NUCLEOTIDE SEQUENCE [LARGE SCALE GENOMIC DNA]</scope>
    <source>
        <strain evidence="3 4">SKKU-2015</strain>
        <tissue evidence="3">Whole body</tissue>
    </source>
</reference>
<keyword evidence="2" id="KW-0819">tRNA processing</keyword>
<dbReference type="InterPro" id="IPR002759">
    <property type="entry name" value="Pop5/Rpp14/Rnp2-like"/>
</dbReference>
<sequence>MPPPTAVSQQQETKLKSTRVLKPRSVYLKIRAEMECPALTPVPRNMMERAIPWALIEMYGVVGSATLVYEFCDFASLDEGLHVLRVPVKHYQKVWAAITMIPKVDGFAARLVVEKATPFLFALFEDT</sequence>
<dbReference type="GO" id="GO:0030677">
    <property type="term" value="C:ribonuclease P complex"/>
    <property type="evidence" value="ECO:0007669"/>
    <property type="project" value="InterPro"/>
</dbReference>
<accession>A0A2V3J1V8</accession>
<comment type="similarity">
    <text evidence="1">Belongs to the eukaryotic/archaeal RNase P protein component 2 family.</text>
</comment>
<evidence type="ECO:0000256" key="1">
    <source>
        <dbReference type="ARBA" id="ARBA00010800"/>
    </source>
</evidence>
<evidence type="ECO:0000313" key="3">
    <source>
        <dbReference type="EMBL" id="PXF48416.1"/>
    </source>
</evidence>
<dbReference type="EMBL" id="NBIV01000014">
    <property type="protein sequence ID" value="PXF48416.1"/>
    <property type="molecule type" value="Genomic_DNA"/>
</dbReference>
<gene>
    <name evidence="3" type="ORF">BWQ96_01876</name>
</gene>
<dbReference type="GO" id="GO:0001682">
    <property type="term" value="P:tRNA 5'-leader removal"/>
    <property type="evidence" value="ECO:0007669"/>
    <property type="project" value="InterPro"/>
</dbReference>
<name>A0A2V3J1V8_9FLOR</name>
<dbReference type="AlphaFoldDB" id="A0A2V3J1V8"/>
<comment type="caution">
    <text evidence="3">The sequence shown here is derived from an EMBL/GenBank/DDBJ whole genome shotgun (WGS) entry which is preliminary data.</text>
</comment>
<dbReference type="SUPFAM" id="SSF160350">
    <property type="entry name" value="Rnp2-like"/>
    <property type="match status" value="1"/>
</dbReference>
<dbReference type="Gene3D" id="3.30.70.3250">
    <property type="entry name" value="Ribonuclease P, Pop5 subunit"/>
    <property type="match status" value="1"/>
</dbReference>
<dbReference type="InterPro" id="IPR038085">
    <property type="entry name" value="Rnp2-like_sf"/>
</dbReference>